<evidence type="ECO:0000256" key="1">
    <source>
        <dbReference type="SAM" id="SignalP"/>
    </source>
</evidence>
<evidence type="ECO:0000313" key="2">
    <source>
        <dbReference type="EMBL" id="MCL1143588.1"/>
    </source>
</evidence>
<dbReference type="AlphaFoldDB" id="A0A9X1ZKV6"/>
<reference evidence="2" key="1">
    <citation type="submission" date="2022-01" db="EMBL/GenBank/DDBJ databases">
        <title>Whole genome-based taxonomy of the Shewanellaceae.</title>
        <authorList>
            <person name="Martin-Rodriguez A.J."/>
        </authorList>
    </citation>
    <scope>NUCLEOTIDE SEQUENCE</scope>
    <source>
        <strain evidence="2">DSM 16422</strain>
    </source>
</reference>
<name>A0A9X1ZKV6_9GAMM</name>
<dbReference type="Proteomes" id="UP001139333">
    <property type="component" value="Unassembled WGS sequence"/>
</dbReference>
<feature type="signal peptide" evidence="1">
    <location>
        <begin position="1"/>
        <end position="25"/>
    </location>
</feature>
<organism evidence="2 3">
    <name type="scientific">Shewanella gaetbuli</name>
    <dbReference type="NCBI Taxonomy" id="220752"/>
    <lineage>
        <taxon>Bacteria</taxon>
        <taxon>Pseudomonadati</taxon>
        <taxon>Pseudomonadota</taxon>
        <taxon>Gammaproteobacteria</taxon>
        <taxon>Alteromonadales</taxon>
        <taxon>Shewanellaceae</taxon>
        <taxon>Shewanella</taxon>
    </lineage>
</organism>
<dbReference type="EMBL" id="JAKIKP010000010">
    <property type="protein sequence ID" value="MCL1143588.1"/>
    <property type="molecule type" value="Genomic_DNA"/>
</dbReference>
<sequence>MKLTLDKALSLVAMGVLGAIGSAQAAPVYEIVNLDEATYDLRGTIAATRTGYGMGVNANDEMVGISNGKKNLSEEDIENGIIDIEDALNGTETITYSIFRPIEANNFTFTAAANAAEAWKPEFFSIAGTTPPDEIDDEGEQVINSVDSFFYAMNNNDIKVGAYSAPEKTLEYVGTDEDQEYWYYRDFELRGVAVSTAQDPAIELPLVPPYTTFSREEDGDKPAATVELGGWSAAADVNESNIVTGYGSTELSSFAEDNVNSCIDNYDPDAENPVPVDICVQANQFPVNGRRNIQYQTRALVWDLNNIVSDGNAAVTELPLGLTPPDDSNLVYTAQGLGINNNADVVGRSHVYRYGDTDNLRQDAAYWKKDANGEYQYNWINFKDNDILSSIAYDINDDGLLVGSYRKYIGGYLRDKFFIFDTNNPETLPITPEDFNPGISDLSSKAKDINNQGQVVGYIEATYEKEKPRPKVGFLYNHNDQEFVNINDQLVCESKGYVSTGDNTWERHKVSVQDGTGEELTYNSEIYIVEATSINEDGTITGTAFIRKPGYQYDDEGNLLVNEENGLPYFALDGNGDPVTSFLPRMVVLKPTSGEACTYTDVPEEKPYERKGAASFAWLLALPLLWFRRRLAK</sequence>
<accession>A0A9X1ZKV6</accession>
<comment type="caution">
    <text evidence="2">The sequence shown here is derived from an EMBL/GenBank/DDBJ whole genome shotgun (WGS) entry which is preliminary data.</text>
</comment>
<evidence type="ECO:0000313" key="3">
    <source>
        <dbReference type="Proteomes" id="UP001139333"/>
    </source>
</evidence>
<proteinExistence type="predicted"/>
<dbReference type="RefSeq" id="WP_248996263.1">
    <property type="nucleotide sequence ID" value="NZ_JAKIKP010000010.1"/>
</dbReference>
<dbReference type="InterPro" id="IPR022562">
    <property type="entry name" value="DUF3466"/>
</dbReference>
<keyword evidence="3" id="KW-1185">Reference proteome</keyword>
<gene>
    <name evidence="2" type="ORF">L2672_12900</name>
</gene>
<protein>
    <submittedName>
        <fullName evidence="2">DUF3466 family protein</fullName>
    </submittedName>
</protein>
<keyword evidence="1" id="KW-0732">Signal</keyword>
<feature type="chain" id="PRO_5040815449" evidence="1">
    <location>
        <begin position="26"/>
        <end position="633"/>
    </location>
</feature>
<dbReference type="Pfam" id="PF11949">
    <property type="entry name" value="DUF3466"/>
    <property type="match status" value="1"/>
</dbReference>